<dbReference type="MGI" id="MGI:1918842">
    <property type="gene designation" value="Pogk"/>
</dbReference>
<evidence type="ECO:0000313" key="2">
    <source>
        <dbReference type="MGI" id="MGI:1918842"/>
    </source>
</evidence>
<dbReference type="AGR" id="MGI:1918842"/>
<dbReference type="HOGENOM" id="CLU_1937414_0_0_1"/>
<evidence type="ECO:0000313" key="1">
    <source>
        <dbReference type="Ensembl" id="ENSMUSP00000118877.2"/>
    </source>
</evidence>
<dbReference type="AlphaFoldDB" id="D6RH56"/>
<gene>
    <name evidence="1 2" type="primary">Pogk</name>
</gene>
<protein>
    <submittedName>
        <fullName evidence="1">Pogo transposable element with KRAB domain</fullName>
    </submittedName>
</protein>
<dbReference type="Bgee" id="ENSMUSG00000040596">
    <property type="expression patterns" value="Expressed in manus and 229 other cell types or tissues"/>
</dbReference>
<reference evidence="1" key="4">
    <citation type="submission" date="2025-09" db="UniProtKB">
        <authorList>
            <consortium name="Ensembl"/>
        </authorList>
    </citation>
    <scope>IDENTIFICATION</scope>
    <source>
        <strain evidence="1">C57BL/6J</strain>
    </source>
</reference>
<reference evidence="1" key="3">
    <citation type="submission" date="2025-08" db="UniProtKB">
        <authorList>
            <consortium name="Ensembl"/>
        </authorList>
    </citation>
    <scope>IDENTIFICATION</scope>
    <source>
        <strain evidence="1">C57BL/6J</strain>
    </source>
</reference>
<proteinExistence type="predicted"/>
<dbReference type="ExpressionAtlas" id="D6RH56">
    <property type="expression patterns" value="baseline and differential"/>
</dbReference>
<dbReference type="GeneTree" id="ENSGT00440000039028"/>
<accession>D6RH56</accession>
<keyword evidence="3" id="KW-1185">Reference proteome</keyword>
<dbReference type="Antibodypedia" id="1662">
    <property type="antibodies" value="350 antibodies from 25 providers"/>
</dbReference>
<sequence length="130" mass="14290">MESRAYPLNLTLKEEQKEEEVEIQELEDGPIDMQKVQICSEGAWKMKNLTLGLQIGQARRMPPPIFLNLSPSTALACVCLRTSLNCLSGLRATPSIWPWASPGMTSQLTTWRASFSSVVACAAVMMQGSS</sequence>
<dbReference type="Ensembl" id="ENSMUST00000148243.8">
    <property type="protein sequence ID" value="ENSMUSP00000118877.2"/>
    <property type="gene ID" value="ENSMUSG00000040596.17"/>
</dbReference>
<reference evidence="1 3" key="1">
    <citation type="journal article" date="2009" name="PLoS Biol.">
        <title>Lineage-specific biology revealed by a finished genome assembly of the mouse.</title>
        <authorList>
            <consortium name="Mouse Genome Sequencing Consortium"/>
            <person name="Church D.M."/>
            <person name="Goodstadt L."/>
            <person name="Hillier L.W."/>
            <person name="Zody M.C."/>
            <person name="Goldstein S."/>
            <person name="She X."/>
            <person name="Bult C.J."/>
            <person name="Agarwala R."/>
            <person name="Cherry J.L."/>
            <person name="DiCuccio M."/>
            <person name="Hlavina W."/>
            <person name="Kapustin Y."/>
            <person name="Meric P."/>
            <person name="Maglott D."/>
            <person name="Birtle Z."/>
            <person name="Marques A.C."/>
            <person name="Graves T."/>
            <person name="Zhou S."/>
            <person name="Teague B."/>
            <person name="Potamousis K."/>
            <person name="Churas C."/>
            <person name="Place M."/>
            <person name="Herschleb J."/>
            <person name="Runnheim R."/>
            <person name="Forrest D."/>
            <person name="Amos-Landgraf J."/>
            <person name="Schwartz D.C."/>
            <person name="Cheng Z."/>
            <person name="Lindblad-Toh K."/>
            <person name="Eichler E.E."/>
            <person name="Ponting C.P."/>
        </authorList>
    </citation>
    <scope>NUCLEOTIDE SEQUENCE [LARGE SCALE GENOMIC DNA]</scope>
    <source>
        <strain evidence="1 3">C57BL/6J</strain>
    </source>
</reference>
<organism evidence="1 3">
    <name type="scientific">Mus musculus</name>
    <name type="common">Mouse</name>
    <dbReference type="NCBI Taxonomy" id="10090"/>
    <lineage>
        <taxon>Eukaryota</taxon>
        <taxon>Metazoa</taxon>
        <taxon>Chordata</taxon>
        <taxon>Craniata</taxon>
        <taxon>Vertebrata</taxon>
        <taxon>Euteleostomi</taxon>
        <taxon>Mammalia</taxon>
        <taxon>Eutheria</taxon>
        <taxon>Euarchontoglires</taxon>
        <taxon>Glires</taxon>
        <taxon>Rodentia</taxon>
        <taxon>Myomorpha</taxon>
        <taxon>Muroidea</taxon>
        <taxon>Muridae</taxon>
        <taxon>Murinae</taxon>
        <taxon>Mus</taxon>
        <taxon>Mus</taxon>
    </lineage>
</organism>
<name>D6RH56_MOUSE</name>
<dbReference type="Proteomes" id="UP000000589">
    <property type="component" value="Chromosome 1"/>
</dbReference>
<dbReference type="VEuPathDB" id="HostDB:ENSMUSG00000040596"/>
<evidence type="ECO:0000313" key="3">
    <source>
        <dbReference type="Proteomes" id="UP000000589"/>
    </source>
</evidence>
<reference evidence="1 3" key="2">
    <citation type="journal article" date="2011" name="PLoS Biol.">
        <title>Modernizing reference genome assemblies.</title>
        <authorList>
            <person name="Church D.M."/>
            <person name="Schneider V.A."/>
            <person name="Graves T."/>
            <person name="Auger K."/>
            <person name="Cunningham F."/>
            <person name="Bouk N."/>
            <person name="Chen H.C."/>
            <person name="Agarwala R."/>
            <person name="McLaren W.M."/>
            <person name="Ritchie G.R."/>
            <person name="Albracht D."/>
            <person name="Kremitzki M."/>
            <person name="Rock S."/>
            <person name="Kotkiewicz H."/>
            <person name="Kremitzki C."/>
            <person name="Wollam A."/>
            <person name="Trani L."/>
            <person name="Fulton L."/>
            <person name="Fulton R."/>
            <person name="Matthews L."/>
            <person name="Whitehead S."/>
            <person name="Chow W."/>
            <person name="Torrance J."/>
            <person name="Dunn M."/>
            <person name="Harden G."/>
            <person name="Threadgold G."/>
            <person name="Wood J."/>
            <person name="Collins J."/>
            <person name="Heath P."/>
            <person name="Griffiths G."/>
            <person name="Pelan S."/>
            <person name="Grafham D."/>
            <person name="Eichler E.E."/>
            <person name="Weinstock G."/>
            <person name="Mardis E.R."/>
            <person name="Wilson R.K."/>
            <person name="Howe K."/>
            <person name="Flicek P."/>
            <person name="Hubbard T."/>
        </authorList>
    </citation>
    <scope>NUCLEOTIDE SEQUENCE [LARGE SCALE GENOMIC DNA]</scope>
    <source>
        <strain evidence="1 3">C57BL/6J</strain>
    </source>
</reference>